<organism evidence="1 2">
    <name type="scientific">Staurois parvus</name>
    <dbReference type="NCBI Taxonomy" id="386267"/>
    <lineage>
        <taxon>Eukaryota</taxon>
        <taxon>Metazoa</taxon>
        <taxon>Chordata</taxon>
        <taxon>Craniata</taxon>
        <taxon>Vertebrata</taxon>
        <taxon>Euteleostomi</taxon>
        <taxon>Amphibia</taxon>
        <taxon>Batrachia</taxon>
        <taxon>Anura</taxon>
        <taxon>Neobatrachia</taxon>
        <taxon>Ranoidea</taxon>
        <taxon>Ranidae</taxon>
        <taxon>Staurois</taxon>
    </lineage>
</organism>
<keyword evidence="2" id="KW-1185">Reference proteome</keyword>
<proteinExistence type="predicted"/>
<evidence type="ECO:0000313" key="1">
    <source>
        <dbReference type="EMBL" id="CAI9541223.1"/>
    </source>
</evidence>
<comment type="caution">
    <text evidence="1">The sequence shown here is derived from an EMBL/GenBank/DDBJ whole genome shotgun (WGS) entry which is preliminary data.</text>
</comment>
<gene>
    <name evidence="1" type="ORF">SPARVUS_LOCUS1883744</name>
</gene>
<protein>
    <submittedName>
        <fullName evidence="1">Uncharacterized protein</fullName>
    </submittedName>
</protein>
<evidence type="ECO:0000313" key="2">
    <source>
        <dbReference type="Proteomes" id="UP001162483"/>
    </source>
</evidence>
<dbReference type="Proteomes" id="UP001162483">
    <property type="component" value="Unassembled WGS sequence"/>
</dbReference>
<sequence length="157" mass="17069">MGENVCASYGANMGRPALYSRRRRVRIAGPPLGSTVQKEPAPRSYLFLGPEVSSRLLSLAPASSLWVPGCDSLQLHSRVPTAHDQEALCFGNGPVVFWDLSCVPQDYREVGQLCVSGSGYLLWSSPVLCLQSLVISCTMSAVSDHLLYYVRISGHLL</sequence>
<dbReference type="EMBL" id="CATNWA010001810">
    <property type="protein sequence ID" value="CAI9541223.1"/>
    <property type="molecule type" value="Genomic_DNA"/>
</dbReference>
<reference evidence="1" key="1">
    <citation type="submission" date="2023-05" db="EMBL/GenBank/DDBJ databases">
        <authorList>
            <person name="Stuckert A."/>
        </authorList>
    </citation>
    <scope>NUCLEOTIDE SEQUENCE</scope>
</reference>
<name>A0ABN9B4Y7_9NEOB</name>
<accession>A0ABN9B4Y7</accession>